<evidence type="ECO:0000313" key="1">
    <source>
        <dbReference type="EMBL" id="KAL3284762.1"/>
    </source>
</evidence>
<gene>
    <name evidence="1" type="ORF">HHI36_018906</name>
</gene>
<organism evidence="1 2">
    <name type="scientific">Cryptolaemus montrouzieri</name>
    <dbReference type="NCBI Taxonomy" id="559131"/>
    <lineage>
        <taxon>Eukaryota</taxon>
        <taxon>Metazoa</taxon>
        <taxon>Ecdysozoa</taxon>
        <taxon>Arthropoda</taxon>
        <taxon>Hexapoda</taxon>
        <taxon>Insecta</taxon>
        <taxon>Pterygota</taxon>
        <taxon>Neoptera</taxon>
        <taxon>Endopterygota</taxon>
        <taxon>Coleoptera</taxon>
        <taxon>Polyphaga</taxon>
        <taxon>Cucujiformia</taxon>
        <taxon>Coccinelloidea</taxon>
        <taxon>Coccinellidae</taxon>
        <taxon>Scymninae</taxon>
        <taxon>Scymnini</taxon>
        <taxon>Cryptolaemus</taxon>
    </lineage>
</organism>
<reference evidence="1 2" key="1">
    <citation type="journal article" date="2021" name="BMC Biol.">
        <title>Horizontally acquired antibacterial genes associated with adaptive radiation of ladybird beetles.</title>
        <authorList>
            <person name="Li H.S."/>
            <person name="Tang X.F."/>
            <person name="Huang Y.H."/>
            <person name="Xu Z.Y."/>
            <person name="Chen M.L."/>
            <person name="Du X.Y."/>
            <person name="Qiu B.Y."/>
            <person name="Chen P.T."/>
            <person name="Zhang W."/>
            <person name="Slipinski A."/>
            <person name="Escalona H.E."/>
            <person name="Waterhouse R.M."/>
            <person name="Zwick A."/>
            <person name="Pang H."/>
        </authorList>
    </citation>
    <scope>NUCLEOTIDE SEQUENCE [LARGE SCALE GENOMIC DNA]</scope>
    <source>
        <strain evidence="1">SYSU2018</strain>
    </source>
</reference>
<keyword evidence="2" id="KW-1185">Reference proteome</keyword>
<dbReference type="AlphaFoldDB" id="A0ABD2P1G7"/>
<dbReference type="Proteomes" id="UP001516400">
    <property type="component" value="Unassembled WGS sequence"/>
</dbReference>
<accession>A0ABD2P1G7</accession>
<name>A0ABD2P1G7_9CUCU</name>
<comment type="caution">
    <text evidence="1">The sequence shown here is derived from an EMBL/GenBank/DDBJ whole genome shotgun (WGS) entry which is preliminary data.</text>
</comment>
<proteinExistence type="predicted"/>
<dbReference type="EMBL" id="JABFTP020000165">
    <property type="protein sequence ID" value="KAL3284762.1"/>
    <property type="molecule type" value="Genomic_DNA"/>
</dbReference>
<evidence type="ECO:0000313" key="2">
    <source>
        <dbReference type="Proteomes" id="UP001516400"/>
    </source>
</evidence>
<sequence>MLDLKETLPSISAKTSGKSKQYYEELPELSQSRYILAKYRIQVIEPEQPPITVDDFIDIVDEKSEHYHPGPRAIDYYPYDGNFRLTWDTFVQILYCIFFPCLYCRQKYLRCLDRCYSCCSKQFRIAEEKYAFDNCCCTCCIIEYE</sequence>
<protein>
    <submittedName>
        <fullName evidence="1">Uncharacterized protein</fullName>
    </submittedName>
</protein>